<comment type="caution">
    <text evidence="3">The sequence shown here is derived from an EMBL/GenBank/DDBJ whole genome shotgun (WGS) entry which is preliminary data.</text>
</comment>
<organism evidence="3 4">
    <name type="scientific">Corynebacterium mendelii</name>
    <dbReference type="NCBI Taxonomy" id="2765362"/>
    <lineage>
        <taxon>Bacteria</taxon>
        <taxon>Bacillati</taxon>
        <taxon>Actinomycetota</taxon>
        <taxon>Actinomycetes</taxon>
        <taxon>Mycobacteriales</taxon>
        <taxon>Corynebacteriaceae</taxon>
        <taxon>Corynebacterium</taxon>
    </lineage>
</organism>
<dbReference type="RefSeq" id="WP_207117833.1">
    <property type="nucleotide sequence ID" value="NZ_JAFLEQ010000003.1"/>
</dbReference>
<evidence type="ECO:0000256" key="2">
    <source>
        <dbReference type="SAM" id="SignalP"/>
    </source>
</evidence>
<keyword evidence="4" id="KW-1185">Reference proteome</keyword>
<feature type="chain" id="PRO_5037922594" evidence="2">
    <location>
        <begin position="30"/>
        <end position="412"/>
    </location>
</feature>
<feature type="region of interest" description="Disordered" evidence="1">
    <location>
        <begin position="31"/>
        <end position="76"/>
    </location>
</feature>
<evidence type="ECO:0000313" key="4">
    <source>
        <dbReference type="Proteomes" id="UP000664332"/>
    </source>
</evidence>
<dbReference type="AlphaFoldDB" id="A0A939IUK5"/>
<reference evidence="3" key="1">
    <citation type="submission" date="2021-03" db="EMBL/GenBank/DDBJ databases">
        <authorList>
            <person name="Sun Q."/>
        </authorList>
    </citation>
    <scope>NUCLEOTIDE SEQUENCE</scope>
    <source>
        <strain evidence="3">CCM 8862</strain>
    </source>
</reference>
<name>A0A939IUK5_9CORY</name>
<dbReference type="EMBL" id="JAFLEQ010000003">
    <property type="protein sequence ID" value="MBN9643296.1"/>
    <property type="molecule type" value="Genomic_DNA"/>
</dbReference>
<keyword evidence="2" id="KW-0732">Signal</keyword>
<dbReference type="Proteomes" id="UP000664332">
    <property type="component" value="Unassembled WGS sequence"/>
</dbReference>
<gene>
    <name evidence="3" type="ORF">JZY06_01420</name>
</gene>
<protein>
    <submittedName>
        <fullName evidence="3">Uncharacterized protein</fullName>
    </submittedName>
</protein>
<accession>A0A939IUK5</accession>
<feature type="signal peptide" evidence="2">
    <location>
        <begin position="1"/>
        <end position="29"/>
    </location>
</feature>
<proteinExistence type="predicted"/>
<evidence type="ECO:0000313" key="3">
    <source>
        <dbReference type="EMBL" id="MBN9643296.1"/>
    </source>
</evidence>
<evidence type="ECO:0000256" key="1">
    <source>
        <dbReference type="SAM" id="MobiDB-lite"/>
    </source>
</evidence>
<sequence>MALSTVYRLVAAGVAVPAVLAALSGCAGAPGDSAPATVTVTEHSAHSAGSVPGPPPSQPADAPGDPGSGGPCADISTGDLIRRQALDIPDRTASDRDWFVAEDTIQPCGGAGYARINRFSTIPGSELDPWKPPEERILFFNGAEFAGITPPADSYSITNQPGSETAFTVYTSAACTDVAAGAQYRATVTADGFSFDPVNLALDCDNMLLVAPSGDPADIAAVASPRFNPLATYRRDGFPFPVEDEDFSGNDIGPTVFFPDAPTEQYFRDPQQKVACHTRGEDGGALPTSSLECRLVDPLSAAPAPERAYSPADSFCADDAPIYGFATDLGNPDAVEIIGLGIACPYNWPDRSGSSPDGYPHDYTVLGPGQRIRTGAGYLCTGGSDAISCVRGGYGFTIGPDTVDVWSPKDTY</sequence>